<evidence type="ECO:0000313" key="2">
    <source>
        <dbReference type="Proteomes" id="UP000319927"/>
    </source>
</evidence>
<reference evidence="1 2" key="1">
    <citation type="submission" date="2019-06" db="EMBL/GenBank/DDBJ databases">
        <title>Sequencing the genomes of 1000 actinobacteria strains.</title>
        <authorList>
            <person name="Klenk H.-P."/>
        </authorList>
    </citation>
    <scope>NUCLEOTIDE SEQUENCE [LARGE SCALE GENOMIC DNA]</scope>
    <source>
        <strain evidence="1 2">DSM 102131</strain>
    </source>
</reference>
<dbReference type="Proteomes" id="UP000319927">
    <property type="component" value="Unassembled WGS sequence"/>
</dbReference>
<dbReference type="OrthoDB" id="5198313at2"/>
<dbReference type="EMBL" id="VIXA01000001">
    <property type="protein sequence ID" value="TWG28111.1"/>
    <property type="molecule type" value="Genomic_DNA"/>
</dbReference>
<dbReference type="RefSeq" id="WP_154937092.1">
    <property type="nucleotide sequence ID" value="NZ_VIXA01000001.1"/>
</dbReference>
<organism evidence="1 2">
    <name type="scientific">Micromonospora palomenae</name>
    <dbReference type="NCBI Taxonomy" id="1461247"/>
    <lineage>
        <taxon>Bacteria</taxon>
        <taxon>Bacillati</taxon>
        <taxon>Actinomycetota</taxon>
        <taxon>Actinomycetes</taxon>
        <taxon>Micromonosporales</taxon>
        <taxon>Micromonosporaceae</taxon>
        <taxon>Micromonospora</taxon>
    </lineage>
</organism>
<sequence length="349" mass="37851">MHARVAIASNALDTADLPPAAAVTLHRLLLDRLRAYGRLAFASDPDVSDLLYAIRNGPGLPPDARKLWSEVLVSFYKHKRISVQKPNTTPLANIKDIDDLRARWKSAADVAVVASASCSKLGVPADKGLLAIPGLSPDVATTYGAAFSPAIERFRNLADDGFLPHGSSRSRFQTDVLEPLAAGARTATIVDRYYFARLWRATTDRTSNASGHVAWMLRLLDGVMAPGAEVHIIADRFLQAPSVDVDNTAAALLAAWSPSRPGRICKVSLSLTRGTSAHPFPHDRHIRFSTGAAILLPSGFDRFEQPNVTDVNGVNWGYCWKSEKLVALQATEQRAAALPHSRAKVIERP</sequence>
<comment type="caution">
    <text evidence="1">The sequence shown here is derived from an EMBL/GenBank/DDBJ whole genome shotgun (WGS) entry which is preliminary data.</text>
</comment>
<accession>A0A561WWA4</accession>
<keyword evidence="2" id="KW-1185">Reference proteome</keyword>
<dbReference type="AlphaFoldDB" id="A0A561WWA4"/>
<name>A0A561WWA4_9ACTN</name>
<evidence type="ECO:0000313" key="1">
    <source>
        <dbReference type="EMBL" id="TWG28111.1"/>
    </source>
</evidence>
<protein>
    <submittedName>
        <fullName evidence="1">Uncharacterized protein</fullName>
    </submittedName>
</protein>
<gene>
    <name evidence="1" type="ORF">FHX75_111262</name>
</gene>
<proteinExistence type="predicted"/>